<evidence type="ECO:0008006" key="6">
    <source>
        <dbReference type="Google" id="ProtNLM"/>
    </source>
</evidence>
<comment type="caution">
    <text evidence="4">The sequence shown here is derived from an EMBL/GenBank/DDBJ whole genome shotgun (WGS) entry which is preliminary data.</text>
</comment>
<feature type="domain" description="Teneurin-like YD-shell" evidence="3">
    <location>
        <begin position="1111"/>
        <end position="1210"/>
    </location>
</feature>
<evidence type="ECO:0000313" key="5">
    <source>
        <dbReference type="Proteomes" id="UP000583266"/>
    </source>
</evidence>
<protein>
    <recommendedName>
        <fullName evidence="6">Type IV secretion protein Rhs</fullName>
    </recommendedName>
</protein>
<dbReference type="InterPro" id="IPR050708">
    <property type="entry name" value="T6SS_VgrG/RHS"/>
</dbReference>
<dbReference type="InterPro" id="IPR022385">
    <property type="entry name" value="Rhs_assc_core"/>
</dbReference>
<dbReference type="PANTHER" id="PTHR32305:SF15">
    <property type="entry name" value="PROTEIN RHSA-RELATED"/>
    <property type="match status" value="1"/>
</dbReference>
<gene>
    <name evidence="4" type="ORF">HHL17_31230</name>
</gene>
<reference evidence="4 5" key="1">
    <citation type="submission" date="2020-04" db="EMBL/GenBank/DDBJ databases">
        <title>Chitinophaga sp. G-6-1-13 sp. nov., isolated from soil.</title>
        <authorList>
            <person name="Dahal R.H."/>
            <person name="Chaudhary D.K."/>
        </authorList>
    </citation>
    <scope>NUCLEOTIDE SEQUENCE [LARGE SCALE GENOMIC DNA]</scope>
    <source>
        <strain evidence="4 5">G-6-1-13</strain>
    </source>
</reference>
<organism evidence="4 5">
    <name type="scientific">Chitinophaga fulva</name>
    <dbReference type="NCBI Taxonomy" id="2728842"/>
    <lineage>
        <taxon>Bacteria</taxon>
        <taxon>Pseudomonadati</taxon>
        <taxon>Bacteroidota</taxon>
        <taxon>Chitinophagia</taxon>
        <taxon>Chitinophagales</taxon>
        <taxon>Chitinophagaceae</taxon>
        <taxon>Chitinophaga</taxon>
    </lineage>
</organism>
<dbReference type="EMBL" id="JABBGC010000004">
    <property type="protein sequence ID" value="NML41700.1"/>
    <property type="molecule type" value="Genomic_DNA"/>
</dbReference>
<dbReference type="Proteomes" id="UP000583266">
    <property type="component" value="Unassembled WGS sequence"/>
</dbReference>
<dbReference type="Pfam" id="PF05593">
    <property type="entry name" value="RHS_repeat"/>
    <property type="match status" value="1"/>
</dbReference>
<feature type="domain" description="DUF6531" evidence="2">
    <location>
        <begin position="215"/>
        <end position="288"/>
    </location>
</feature>
<name>A0A848GY62_9BACT</name>
<dbReference type="Pfam" id="PF25023">
    <property type="entry name" value="TEN_YD-shell"/>
    <property type="match status" value="3"/>
</dbReference>
<dbReference type="Gene3D" id="2.180.10.10">
    <property type="entry name" value="RHS repeat-associated core"/>
    <property type="match status" value="2"/>
</dbReference>
<dbReference type="SUPFAM" id="SSF69322">
    <property type="entry name" value="Tricorn protease domain 2"/>
    <property type="match status" value="1"/>
</dbReference>
<evidence type="ECO:0000259" key="2">
    <source>
        <dbReference type="Pfam" id="PF20148"/>
    </source>
</evidence>
<dbReference type="CDD" id="cd14740">
    <property type="entry name" value="PAAR_4"/>
    <property type="match status" value="1"/>
</dbReference>
<evidence type="ECO:0000259" key="3">
    <source>
        <dbReference type="Pfam" id="PF25023"/>
    </source>
</evidence>
<sequence length="1365" mass="155984">MLVSNKHFTPVIGLDLHIVILLGFPVPLPHPFIGLVIDPMDYIPVIGATTRINHVPRGKSDTNGMLIFLFHIPMGGPFLLAPMIGHDAVNFFGSKKVKVEGNLMSPSGHMLMTCNDIGLPLSITPGKKFKPIPSLYLPTSYSIPLSFGKPVMVGGPYVPDWAGVLLNLIMSFGFGALMKGIGKAGKKALTKFNHALKAKIGSNKLSRALCKKGFEPVDLVQGIVIYDGTDFELPGPIPLKWERSWNSDSTFEGLLGHGTHLCYDMRVYEFPDEDATIVLLSDGRSAVFDGLPYSGESNYNRHEQLLLTRANVEEYTLFSYENRRSYTFRKLHPADRQYRLISITDEREFMISFHYNDAGHLLRIIDSVGRHLLMEHDHDGRITRVTARHRGESRELVRYAYNEAGDLTELTDALEQTTYIHYRDHLMIKKTDRNHNSFYWEYDKEARCIHTTGDKGVVEGWLEYYPDKGFNRIRNTKGTTTYYYTPDFVVSQIKDPLGHSTFFEYTEDMELYRVIDPEGNVTGYTYDKLGNRVSVTLPDGSTQTTHYDDAGRIILEDDAIGNSRTYIYYPKTSQTHTITESGGRIHIHRYNEQHLLHKIETEDGQVTLLNYDEDFNIIGTLMPDDSQITRTYDKWGRCLSVTGPVESEQEISYDKLDRITELRQAGGNHIQVQYDAYDSITLVQDKERQIRLSYTPLGKIKRREENGSTIHFIYDRDEDLTGVVNEQGESYRILRDANGNIISDTGFDGLIRHYERNSAGKIIRILRPGNKWTRLEYDCNGKIVRTEQHDGTWEAFNYNRNGAITEAINQHTMVRFQRDNQGRVVTEWQDWHLVNSHYDAAGHRSSVTSSIGANIRFNWDHVNGLSGITAGTTGQEEDWSARIERNLFGQEIARYLPGNVNEYWHYDNTGMAVSHRVSAGEHTTRHRQYYWDSQHRLKQMLNVLNRQMRKFGYDAENRLSWAQYENGQTGYRSPDRSGNLFETADRLDRKYGTGGRLLETGQARYAYDDEGNLVRKTVVAGGTPATWEYRWYANGLLEAVTRPDGAIVSFRYDALRRRTEKTIRNRITRFVWNGAVPLHEWTYPETERPYTTVNEDGEISWSHPEPIPQDTLTTWVFDEGNFRLSAKITNQQSYSVITDHLGTPSEAYDDKGNKVWTADLDIYGRVQLLQGDKYFIPFRYAGQYEDAETGLYYNRFRYYDPATGIYLSQDPLSIIGGLNLYAYVHDTNTWIDPFGLSGFLFRGDDFYNGGDVGLPLGSDADITTPWEHVRRPSNGETSIFTSFTDKKAIAEKFGKPRKVSMDELKALEAEGKIKIHTPESVAEMMKNSGDKKLRKDANNVKQIMEKNGEFLIEGTVEKSLLKGCN</sequence>
<dbReference type="InterPro" id="IPR031325">
    <property type="entry name" value="RHS_repeat"/>
</dbReference>
<dbReference type="Pfam" id="PF20148">
    <property type="entry name" value="DUF6531"/>
    <property type="match status" value="1"/>
</dbReference>
<accession>A0A848GY62</accession>
<feature type="domain" description="Teneurin-like YD-shell" evidence="3">
    <location>
        <begin position="632"/>
        <end position="784"/>
    </location>
</feature>
<dbReference type="RefSeq" id="WP_169228732.1">
    <property type="nucleotide sequence ID" value="NZ_JABBGC010000004.1"/>
</dbReference>
<evidence type="ECO:0000313" key="4">
    <source>
        <dbReference type="EMBL" id="NML41700.1"/>
    </source>
</evidence>
<keyword evidence="1" id="KW-0677">Repeat</keyword>
<dbReference type="InterPro" id="IPR056823">
    <property type="entry name" value="TEN-like_YD-shell"/>
</dbReference>
<proteinExistence type="predicted"/>
<dbReference type="InterPro" id="IPR045351">
    <property type="entry name" value="DUF6531"/>
</dbReference>
<evidence type="ECO:0000256" key="1">
    <source>
        <dbReference type="ARBA" id="ARBA00022737"/>
    </source>
</evidence>
<feature type="domain" description="Teneurin-like YD-shell" evidence="3">
    <location>
        <begin position="898"/>
        <end position="1070"/>
    </location>
</feature>
<dbReference type="NCBIfam" id="TIGR03696">
    <property type="entry name" value="Rhs_assc_core"/>
    <property type="match status" value="1"/>
</dbReference>
<dbReference type="InterPro" id="IPR006530">
    <property type="entry name" value="YD"/>
</dbReference>
<dbReference type="PANTHER" id="PTHR32305">
    <property type="match status" value="1"/>
</dbReference>
<keyword evidence="5" id="KW-1185">Reference proteome</keyword>
<dbReference type="NCBIfam" id="TIGR01643">
    <property type="entry name" value="YD_repeat_2x"/>
    <property type="match status" value="3"/>
</dbReference>